<organism evidence="2 3">
    <name type="scientific">Citrobacter rodentium (strain ICC168)</name>
    <name type="common">Citrobacter freundii biotype 4280</name>
    <dbReference type="NCBI Taxonomy" id="637910"/>
    <lineage>
        <taxon>Bacteria</taxon>
        <taxon>Pseudomonadati</taxon>
        <taxon>Pseudomonadota</taxon>
        <taxon>Gammaproteobacteria</taxon>
        <taxon>Enterobacterales</taxon>
        <taxon>Enterobacteriaceae</taxon>
        <taxon>Citrobacter</taxon>
    </lineage>
</organism>
<dbReference type="InterPro" id="IPR009275">
    <property type="entry name" value="SepZ"/>
</dbReference>
<evidence type="ECO:0000256" key="1">
    <source>
        <dbReference type="SAM" id="Phobius"/>
    </source>
</evidence>
<dbReference type="OrthoDB" id="9995388at2"/>
<protein>
    <submittedName>
        <fullName evidence="2">T3SS effector protein EspZ</fullName>
    </submittedName>
</protein>
<reference evidence="2 3" key="1">
    <citation type="journal article" date="2010" name="J. Bacteriol.">
        <title>The Citrobacter rodentium genome sequence reveals convergent evolution with human pathogenic Escherichia coli.</title>
        <authorList>
            <person name="Petty N.K."/>
            <person name="Bulgin R."/>
            <person name="Crepin V.F."/>
            <person name="Cerdeno-Tarraga A.M."/>
            <person name="Schroeder G.N."/>
            <person name="Quail M.A."/>
            <person name="Lennard N."/>
            <person name="Corton C."/>
            <person name="Barron A."/>
            <person name="Clark L."/>
            <person name="Toribio A.L."/>
            <person name="Parkhill J."/>
            <person name="Dougan G."/>
            <person name="Frankel G."/>
            <person name="Thomson N.R."/>
        </authorList>
    </citation>
    <scope>NUCLEOTIDE SEQUENCE [LARGE SCALE GENOMIC DNA]</scope>
    <source>
        <strain evidence="2 3">ICC168</strain>
    </source>
</reference>
<dbReference type="KEGG" id="cro:ROD_29961"/>
<name>D2TKF8_CITRI</name>
<evidence type="ECO:0000313" key="3">
    <source>
        <dbReference type="Proteomes" id="UP000001889"/>
    </source>
</evidence>
<dbReference type="Pfam" id="PF06066">
    <property type="entry name" value="SepZ"/>
    <property type="match status" value="1"/>
</dbReference>
<feature type="transmembrane region" description="Helical" evidence="1">
    <location>
        <begin position="44"/>
        <end position="64"/>
    </location>
</feature>
<dbReference type="eggNOG" id="ENOG5034C15">
    <property type="taxonomic scope" value="Bacteria"/>
</dbReference>
<sequence>MEPTNLSPSGVVLPLATAINGNGPVDENTGVMQAEGGASRNVRVFAGVALAVSALAATGAGIAAMCIDNSSQTEKLGLGIAAGVLGGLTSVGGALAMKYA</sequence>
<dbReference type="HOGENOM" id="CLU_2329285_0_0_6"/>
<dbReference type="EMBL" id="FN543502">
    <property type="protein sequence ID" value="CBG89728.1"/>
    <property type="molecule type" value="Genomic_DNA"/>
</dbReference>
<accession>D2TKF8</accession>
<keyword evidence="3" id="KW-1185">Reference proteome</keyword>
<evidence type="ECO:0000313" key="2">
    <source>
        <dbReference type="EMBL" id="CBG89728.1"/>
    </source>
</evidence>
<dbReference type="Proteomes" id="UP000001889">
    <property type="component" value="Chromosome"/>
</dbReference>
<proteinExistence type="predicted"/>
<feature type="transmembrane region" description="Helical" evidence="1">
    <location>
        <begin position="76"/>
        <end position="97"/>
    </location>
</feature>
<keyword evidence="1" id="KW-0472">Membrane</keyword>
<dbReference type="AlphaFoldDB" id="D2TKF8"/>
<keyword evidence="1" id="KW-1133">Transmembrane helix</keyword>
<dbReference type="RefSeq" id="WP_012907122.1">
    <property type="nucleotide sequence ID" value="NC_013716.1"/>
</dbReference>
<keyword evidence="1" id="KW-0812">Transmembrane</keyword>
<dbReference type="STRING" id="637910.ROD_29961"/>
<gene>
    <name evidence="2" type="primary">espZ</name>
    <name evidence="2" type="synonym">sepZ</name>
    <name evidence="2" type="ordered locus">ROD_29961</name>
</gene>